<dbReference type="Pfam" id="PF22936">
    <property type="entry name" value="Pol_BBD"/>
    <property type="match status" value="1"/>
</dbReference>
<sequence>SPYYLHPSENPAIALVSPLLDPTNYNSWSRSVLTALSAKNKVEFVDGSLPRPASNHRLYAAWKRANNMVVSWLVHSVATSIRQSILWMDNAVDIWKDLKARYSQGDLLCISDLQHKLASIKQGNMNITDYFTKLRTIWDELESYRPDLVCTCASKCSCDALIEAKKRKDQDRIMEFMRGLNDQYNHVRSNILMMDPLPSISKVFSYMAQQERQLASSDALGNLSLVNVAASTRSSNSCSYCGRDNHTVETCYKKNGFPPNFFSNRGGGGGGRALMSLLAANNNSSHGSQVNKIDTNSAHTSAVGNTLSFICNMHKFEAATWILDSGATYHVASSLTYYSTYREINPIVVHLPNGQQVMATHSGTVKFTEFLHLEDVLYLPSFNFNLISISKLVSALNCKLTFMPNSCLIQDISNQRMIGTVDVVEGLMQLLKQTYPMLTCDKTFVCDTCHRAKQRKLPFPNNDSYASSPF</sequence>
<dbReference type="InterPro" id="IPR005162">
    <property type="entry name" value="Retrotrans_gag_dom"/>
</dbReference>
<feature type="non-terminal residue" evidence="4">
    <location>
        <position position="470"/>
    </location>
</feature>
<proteinExistence type="predicted"/>
<dbReference type="Pfam" id="PF14244">
    <property type="entry name" value="Retrotran_gag_3"/>
    <property type="match status" value="1"/>
</dbReference>
<dbReference type="Pfam" id="PF03732">
    <property type="entry name" value="Retrotrans_gag"/>
    <property type="match status" value="1"/>
</dbReference>
<dbReference type="Proteomes" id="UP000053555">
    <property type="component" value="Unassembled WGS sequence"/>
</dbReference>
<dbReference type="PANTHER" id="PTHR37610:SF55">
    <property type="entry name" value="RETROTRANSPOSON COPIA-LIKE N-TERMINAL DOMAIN-CONTAINING PROTEIN"/>
    <property type="match status" value="1"/>
</dbReference>
<name>A0A0B2P332_GLYSO</name>
<dbReference type="InterPro" id="IPR029472">
    <property type="entry name" value="Copia-like_N"/>
</dbReference>
<evidence type="ECO:0000313" key="4">
    <source>
        <dbReference type="EMBL" id="KHN02068.1"/>
    </source>
</evidence>
<organism evidence="4">
    <name type="scientific">Glycine soja</name>
    <name type="common">Wild soybean</name>
    <dbReference type="NCBI Taxonomy" id="3848"/>
    <lineage>
        <taxon>Eukaryota</taxon>
        <taxon>Viridiplantae</taxon>
        <taxon>Streptophyta</taxon>
        <taxon>Embryophyta</taxon>
        <taxon>Tracheophyta</taxon>
        <taxon>Spermatophyta</taxon>
        <taxon>Magnoliopsida</taxon>
        <taxon>eudicotyledons</taxon>
        <taxon>Gunneridae</taxon>
        <taxon>Pentapetalae</taxon>
        <taxon>rosids</taxon>
        <taxon>fabids</taxon>
        <taxon>Fabales</taxon>
        <taxon>Fabaceae</taxon>
        <taxon>Papilionoideae</taxon>
        <taxon>50 kb inversion clade</taxon>
        <taxon>NPAAA clade</taxon>
        <taxon>indigoferoid/millettioid clade</taxon>
        <taxon>Phaseoleae</taxon>
        <taxon>Glycine</taxon>
        <taxon>Glycine subgen. Soja</taxon>
    </lineage>
</organism>
<feature type="domain" description="Retrotransposon gag" evidence="1">
    <location>
        <begin position="71"/>
        <end position="182"/>
    </location>
</feature>
<accession>A0A0B2P332</accession>
<evidence type="ECO:0008006" key="5">
    <source>
        <dbReference type="Google" id="ProtNLM"/>
    </source>
</evidence>
<feature type="domain" description="Retrovirus-related Pol polyprotein from transposon TNT 1-94-like beta-barrel" evidence="3">
    <location>
        <begin position="321"/>
        <end position="394"/>
    </location>
</feature>
<gene>
    <name evidence="4" type="ORF">glysoja_046337</name>
</gene>
<dbReference type="EMBL" id="KN670441">
    <property type="protein sequence ID" value="KHN02068.1"/>
    <property type="molecule type" value="Genomic_DNA"/>
</dbReference>
<protein>
    <recommendedName>
        <fullName evidence="5">Retrotransposon Copia-like N-terminal domain-containing protein</fullName>
    </recommendedName>
</protein>
<dbReference type="PANTHER" id="PTHR37610">
    <property type="entry name" value="CCHC-TYPE DOMAIN-CONTAINING PROTEIN"/>
    <property type="match status" value="1"/>
</dbReference>
<evidence type="ECO:0000259" key="3">
    <source>
        <dbReference type="Pfam" id="PF22936"/>
    </source>
</evidence>
<evidence type="ECO:0000259" key="1">
    <source>
        <dbReference type="Pfam" id="PF03732"/>
    </source>
</evidence>
<dbReference type="InterPro" id="IPR054722">
    <property type="entry name" value="PolX-like_BBD"/>
</dbReference>
<feature type="non-terminal residue" evidence="4">
    <location>
        <position position="1"/>
    </location>
</feature>
<feature type="domain" description="Retrotransposon Copia-like N-terminal" evidence="2">
    <location>
        <begin position="6"/>
        <end position="53"/>
    </location>
</feature>
<evidence type="ECO:0000259" key="2">
    <source>
        <dbReference type="Pfam" id="PF14244"/>
    </source>
</evidence>
<dbReference type="AlphaFoldDB" id="A0A0B2P332"/>
<reference evidence="4" key="1">
    <citation type="submission" date="2014-07" db="EMBL/GenBank/DDBJ databases">
        <title>Identification of a novel salt tolerance gene in wild soybean by whole-genome sequencing.</title>
        <authorList>
            <person name="Lam H.-M."/>
            <person name="Qi X."/>
            <person name="Li M.-W."/>
            <person name="Liu X."/>
            <person name="Xie M."/>
            <person name="Ni M."/>
            <person name="Xu X."/>
        </authorList>
    </citation>
    <scope>NUCLEOTIDE SEQUENCE [LARGE SCALE GENOMIC DNA]</scope>
    <source>
        <tissue evidence="4">Root</tissue>
    </source>
</reference>